<organism evidence="2 3">
    <name type="scientific">Elstera cyanobacteriorum</name>
    <dbReference type="NCBI Taxonomy" id="2022747"/>
    <lineage>
        <taxon>Bacteria</taxon>
        <taxon>Pseudomonadati</taxon>
        <taxon>Pseudomonadota</taxon>
        <taxon>Alphaproteobacteria</taxon>
        <taxon>Rhodospirillales</taxon>
        <taxon>Rhodospirillaceae</taxon>
        <taxon>Elstera</taxon>
    </lineage>
</organism>
<dbReference type="Proteomes" id="UP000216361">
    <property type="component" value="Unassembled WGS sequence"/>
</dbReference>
<gene>
    <name evidence="2" type="ORF">CHR90_18865</name>
</gene>
<dbReference type="AlphaFoldDB" id="A0A255XJG5"/>
<keyword evidence="1" id="KW-0732">Signal</keyword>
<feature type="chain" id="PRO_5012897497" evidence="1">
    <location>
        <begin position="22"/>
        <end position="120"/>
    </location>
</feature>
<comment type="caution">
    <text evidence="2">The sequence shown here is derived from an EMBL/GenBank/DDBJ whole genome shotgun (WGS) entry which is preliminary data.</text>
</comment>
<proteinExistence type="predicted"/>
<dbReference type="OrthoDB" id="7279180at2"/>
<dbReference type="RefSeq" id="WP_094410659.1">
    <property type="nucleotide sequence ID" value="NZ_BMJZ01000002.1"/>
</dbReference>
<feature type="signal peptide" evidence="1">
    <location>
        <begin position="1"/>
        <end position="21"/>
    </location>
</feature>
<dbReference type="EMBL" id="NOXS01000035">
    <property type="protein sequence ID" value="OYQ17022.1"/>
    <property type="molecule type" value="Genomic_DNA"/>
</dbReference>
<evidence type="ECO:0000313" key="2">
    <source>
        <dbReference type="EMBL" id="OYQ17022.1"/>
    </source>
</evidence>
<evidence type="ECO:0000256" key="1">
    <source>
        <dbReference type="SAM" id="SignalP"/>
    </source>
</evidence>
<keyword evidence="3" id="KW-1185">Reference proteome</keyword>
<reference evidence="2 3" key="1">
    <citation type="submission" date="2017-07" db="EMBL/GenBank/DDBJ databases">
        <title>Elstera cyanobacteriorum sp. nov., a novel bacterium isolated from cyanobacterial aggregates in a eutrophic lake.</title>
        <authorList>
            <person name="Cai H."/>
        </authorList>
    </citation>
    <scope>NUCLEOTIDE SEQUENCE [LARGE SCALE GENOMIC DNA]</scope>
    <source>
        <strain evidence="2 3">TH019</strain>
    </source>
</reference>
<protein>
    <submittedName>
        <fullName evidence="2">Uncharacterized protein</fullName>
    </submittedName>
</protein>
<evidence type="ECO:0000313" key="3">
    <source>
        <dbReference type="Proteomes" id="UP000216361"/>
    </source>
</evidence>
<name>A0A255XJG5_9PROT</name>
<sequence>MLKTLLLSGALALSLTGAALAQANLIGSYKVTGTNTDGSAYDEGSLTISQEPSGAYLVKWDGGEYIGIGQVSGDILAVASVVDQRNSIMIMKINPDGSVKGQWWRRSDAGTKGTEVWTKK</sequence>
<accession>A0A255XJG5</accession>